<organism evidence="2 3">
    <name type="scientific">Streptomyces gossypii</name>
    <dbReference type="NCBI Taxonomy" id="2883101"/>
    <lineage>
        <taxon>Bacteria</taxon>
        <taxon>Bacillati</taxon>
        <taxon>Actinomycetota</taxon>
        <taxon>Actinomycetes</taxon>
        <taxon>Kitasatosporales</taxon>
        <taxon>Streptomycetaceae</taxon>
        <taxon>Streptomyces</taxon>
    </lineage>
</organism>
<dbReference type="Pfam" id="PF04149">
    <property type="entry name" value="DUF397"/>
    <property type="match status" value="1"/>
</dbReference>
<comment type="caution">
    <text evidence="2">The sequence shown here is derived from an EMBL/GenBank/DDBJ whole genome shotgun (WGS) entry which is preliminary data.</text>
</comment>
<accession>A0ABT2JSL3</accession>
<reference evidence="2 3" key="1">
    <citation type="submission" date="2021-10" db="EMBL/GenBank/DDBJ databases">
        <title>Streptomyces gossypii sp. nov., isolated from soil collected from cotton field.</title>
        <authorList>
            <person name="Ge X."/>
            <person name="Chen X."/>
            <person name="Liu W."/>
        </authorList>
    </citation>
    <scope>NUCLEOTIDE SEQUENCE [LARGE SCALE GENOMIC DNA]</scope>
    <source>
        <strain evidence="2 3">N2-109</strain>
    </source>
</reference>
<evidence type="ECO:0000259" key="1">
    <source>
        <dbReference type="Pfam" id="PF04149"/>
    </source>
</evidence>
<sequence length="64" mass="6667">MLAAVRGDVAWRKSSYSGTGGDCLEISDVGGEIAVRDSKRVDAPALAFPAGAWRAFVAEAKVGR</sequence>
<gene>
    <name evidence="2" type="ORF">LHJ74_13320</name>
</gene>
<dbReference type="InterPro" id="IPR007278">
    <property type="entry name" value="DUF397"/>
</dbReference>
<proteinExistence type="predicted"/>
<dbReference type="Proteomes" id="UP001156389">
    <property type="component" value="Unassembled WGS sequence"/>
</dbReference>
<evidence type="ECO:0000313" key="2">
    <source>
        <dbReference type="EMBL" id="MCT2590878.1"/>
    </source>
</evidence>
<dbReference type="EMBL" id="JAJAGO010000005">
    <property type="protein sequence ID" value="MCT2590878.1"/>
    <property type="molecule type" value="Genomic_DNA"/>
</dbReference>
<protein>
    <submittedName>
        <fullName evidence="2">DUF397 domain-containing protein</fullName>
    </submittedName>
</protein>
<dbReference type="RefSeq" id="WP_260218187.1">
    <property type="nucleotide sequence ID" value="NZ_JAJAGO010000005.1"/>
</dbReference>
<keyword evidence="3" id="KW-1185">Reference proteome</keyword>
<feature type="domain" description="DUF397" evidence="1">
    <location>
        <begin position="10"/>
        <end position="61"/>
    </location>
</feature>
<name>A0ABT2JSL3_9ACTN</name>
<evidence type="ECO:0000313" key="3">
    <source>
        <dbReference type="Proteomes" id="UP001156389"/>
    </source>
</evidence>